<proteinExistence type="predicted"/>
<reference evidence="2" key="1">
    <citation type="journal article" date="2014" name="Int. J. Syst. Evol. Microbiol.">
        <title>Complete genome sequence of Corynebacterium casei LMG S-19264T (=DSM 44701T), isolated from a smear-ripened cheese.</title>
        <authorList>
            <consortium name="US DOE Joint Genome Institute (JGI-PGF)"/>
            <person name="Walter F."/>
            <person name="Albersmeier A."/>
            <person name="Kalinowski J."/>
            <person name="Ruckert C."/>
        </authorList>
    </citation>
    <scope>NUCLEOTIDE SEQUENCE</scope>
    <source>
        <strain evidence="2">CGMCC 1.12698</strain>
    </source>
</reference>
<keyword evidence="3" id="KW-1185">Reference proteome</keyword>
<feature type="domain" description="Restriction system protein Mrr-like N-terminal" evidence="1">
    <location>
        <begin position="6"/>
        <end position="69"/>
    </location>
</feature>
<dbReference type="RefSeq" id="WP_308420325.1">
    <property type="nucleotide sequence ID" value="NZ_BMFK01000001.1"/>
</dbReference>
<dbReference type="InterPro" id="IPR025745">
    <property type="entry name" value="Mrr-like_N_dom"/>
</dbReference>
<comment type="caution">
    <text evidence="2">The sequence shown here is derived from an EMBL/GenBank/DDBJ whole genome shotgun (WGS) entry which is preliminary data.</text>
</comment>
<gene>
    <name evidence="2" type="ORF">GCM10007140_09770</name>
</gene>
<protein>
    <recommendedName>
        <fullName evidence="1">Restriction system protein Mrr-like N-terminal domain-containing protein</fullName>
    </recommendedName>
</protein>
<evidence type="ECO:0000313" key="3">
    <source>
        <dbReference type="Proteomes" id="UP000605259"/>
    </source>
</evidence>
<accession>A0A917APG8</accession>
<name>A0A917APG8_9BACI</name>
<sequence>MAIPSYQMMMHPLLQQLSDNNIHTQKDLLTFIISHFNLTEEEINEMLPSGRQTYIKNRLGWAITYMKKA</sequence>
<evidence type="ECO:0000313" key="2">
    <source>
        <dbReference type="EMBL" id="GGE61479.1"/>
    </source>
</evidence>
<evidence type="ECO:0000259" key="1">
    <source>
        <dbReference type="Pfam" id="PF14338"/>
    </source>
</evidence>
<reference evidence="2" key="2">
    <citation type="submission" date="2020-09" db="EMBL/GenBank/DDBJ databases">
        <authorList>
            <person name="Sun Q."/>
            <person name="Zhou Y."/>
        </authorList>
    </citation>
    <scope>NUCLEOTIDE SEQUENCE</scope>
    <source>
        <strain evidence="2">CGMCC 1.12698</strain>
    </source>
</reference>
<dbReference type="Proteomes" id="UP000605259">
    <property type="component" value="Unassembled WGS sequence"/>
</dbReference>
<dbReference type="AlphaFoldDB" id="A0A917APG8"/>
<dbReference type="EMBL" id="BMFK01000001">
    <property type="protein sequence ID" value="GGE61479.1"/>
    <property type="molecule type" value="Genomic_DNA"/>
</dbReference>
<dbReference type="Pfam" id="PF14338">
    <property type="entry name" value="Mrr_N"/>
    <property type="match status" value="1"/>
</dbReference>
<organism evidence="2 3">
    <name type="scientific">Priestia taiwanensis</name>
    <dbReference type="NCBI Taxonomy" id="1347902"/>
    <lineage>
        <taxon>Bacteria</taxon>
        <taxon>Bacillati</taxon>
        <taxon>Bacillota</taxon>
        <taxon>Bacilli</taxon>
        <taxon>Bacillales</taxon>
        <taxon>Bacillaceae</taxon>
        <taxon>Priestia</taxon>
    </lineage>
</organism>